<reference evidence="2 3" key="1">
    <citation type="submission" date="2017-12" db="EMBL/GenBank/DDBJ databases">
        <title>Taxonomic description and draft genome of Pradoshia cofamensis Gen. nov., sp. nov., a thermotolerant bacillale isolated from anterior gut of earthworm Eisenia fetida.</title>
        <authorList>
            <person name="Saha T."/>
            <person name="Chakraborty R."/>
        </authorList>
    </citation>
    <scope>NUCLEOTIDE SEQUENCE [LARGE SCALE GENOMIC DNA]</scope>
    <source>
        <strain evidence="2 3">EAG3</strain>
    </source>
</reference>
<proteinExistence type="predicted"/>
<keyword evidence="3" id="KW-1185">Reference proteome</keyword>
<feature type="region of interest" description="Disordered" evidence="1">
    <location>
        <begin position="1"/>
        <end position="20"/>
    </location>
</feature>
<evidence type="ECO:0000313" key="2">
    <source>
        <dbReference type="EMBL" id="PQD96604.1"/>
    </source>
</evidence>
<dbReference type="RefSeq" id="WP_104847701.1">
    <property type="nucleotide sequence ID" value="NZ_PKOZ01000001.1"/>
</dbReference>
<dbReference type="Proteomes" id="UP000239663">
    <property type="component" value="Unassembled WGS sequence"/>
</dbReference>
<evidence type="ECO:0000256" key="1">
    <source>
        <dbReference type="SAM" id="MobiDB-lite"/>
    </source>
</evidence>
<sequence>MGEVWEKPGNSHPMPMLHGGWVGERWEKAGKAMQSPPNAHASWGKDGRKTGRRGLSHKKLDRKDSVQLSYYIFRL</sequence>
<gene>
    <name evidence="2" type="ORF">CYL18_01530</name>
</gene>
<name>A0A2S7N3J8_9BACI</name>
<dbReference type="AlphaFoldDB" id="A0A2S7N3J8"/>
<feature type="region of interest" description="Disordered" evidence="1">
    <location>
        <begin position="29"/>
        <end position="60"/>
    </location>
</feature>
<evidence type="ECO:0000313" key="3">
    <source>
        <dbReference type="Proteomes" id="UP000239663"/>
    </source>
</evidence>
<dbReference type="EMBL" id="PKOZ01000001">
    <property type="protein sequence ID" value="PQD96604.1"/>
    <property type="molecule type" value="Genomic_DNA"/>
</dbReference>
<protein>
    <submittedName>
        <fullName evidence="2">Uncharacterized protein</fullName>
    </submittedName>
</protein>
<organism evidence="2 3">
    <name type="scientific">Pradoshia eiseniae</name>
    <dbReference type="NCBI Taxonomy" id="2064768"/>
    <lineage>
        <taxon>Bacteria</taxon>
        <taxon>Bacillati</taxon>
        <taxon>Bacillota</taxon>
        <taxon>Bacilli</taxon>
        <taxon>Bacillales</taxon>
        <taxon>Bacillaceae</taxon>
        <taxon>Pradoshia</taxon>
    </lineage>
</organism>
<accession>A0A2S7N3J8</accession>
<feature type="compositionally biased region" description="Basic residues" evidence="1">
    <location>
        <begin position="50"/>
        <end position="60"/>
    </location>
</feature>
<comment type="caution">
    <text evidence="2">The sequence shown here is derived from an EMBL/GenBank/DDBJ whole genome shotgun (WGS) entry which is preliminary data.</text>
</comment>